<dbReference type="Gene3D" id="3.30.230.10">
    <property type="match status" value="1"/>
</dbReference>
<evidence type="ECO:0000256" key="8">
    <source>
        <dbReference type="NCBIfam" id="TIGR00188"/>
    </source>
</evidence>
<dbReference type="SUPFAM" id="SSF54211">
    <property type="entry name" value="Ribosomal protein S5 domain 2-like"/>
    <property type="match status" value="1"/>
</dbReference>
<organism evidence="9 10">
    <name type="scientific">Desulfuromonas acetoxidans (strain DSM 684 / 11070)</name>
    <dbReference type="NCBI Taxonomy" id="281689"/>
    <lineage>
        <taxon>Bacteria</taxon>
        <taxon>Pseudomonadati</taxon>
        <taxon>Thermodesulfobacteriota</taxon>
        <taxon>Desulfuromonadia</taxon>
        <taxon>Desulfuromonadales</taxon>
        <taxon>Desulfuromonadaceae</taxon>
        <taxon>Desulfuromonas</taxon>
    </lineage>
</organism>
<dbReference type="PROSITE" id="PS00648">
    <property type="entry name" value="RIBONUCLEASE_P"/>
    <property type="match status" value="1"/>
</dbReference>
<evidence type="ECO:0000256" key="1">
    <source>
        <dbReference type="ARBA" id="ARBA00002663"/>
    </source>
</evidence>
<comment type="catalytic activity">
    <reaction evidence="7">
        <text>Endonucleolytic cleavage of RNA, removing 5'-extranucleotides from tRNA precursor.</text>
        <dbReference type="EC" id="3.1.26.5"/>
    </reaction>
</comment>
<comment type="caution">
    <text evidence="9">The sequence shown here is derived from an EMBL/GenBank/DDBJ whole genome shotgun (WGS) entry which is preliminary data.</text>
</comment>
<keyword evidence="5 7" id="KW-0378">Hydrolase</keyword>
<evidence type="ECO:0000256" key="2">
    <source>
        <dbReference type="ARBA" id="ARBA00022694"/>
    </source>
</evidence>
<keyword evidence="2 7" id="KW-0819">tRNA processing</keyword>
<comment type="similarity">
    <text evidence="7">Belongs to the RnpA family.</text>
</comment>
<dbReference type="AlphaFoldDB" id="Q1JZF5"/>
<protein>
    <recommendedName>
        <fullName evidence="7 8">Ribonuclease P protein component</fullName>
        <shortName evidence="7">RNase P protein</shortName>
        <shortName evidence="7">RNaseP protein</shortName>
        <ecNumber evidence="7 8">3.1.26.5</ecNumber>
    </recommendedName>
    <alternativeName>
        <fullName evidence="7">Protein C5</fullName>
    </alternativeName>
</protein>
<comment type="function">
    <text evidence="1 7">RNaseP catalyzes the removal of the 5'-leader sequence from pre-tRNA to produce the mature 5'-terminus. It can also cleave other RNA substrates such as 4.5S RNA. The protein component plays an auxiliary but essential role in vivo by binding to the 5'-leader sequence and broadening the substrate specificity of the ribozyme.</text>
</comment>
<evidence type="ECO:0000256" key="7">
    <source>
        <dbReference type="HAMAP-Rule" id="MF_00227"/>
    </source>
</evidence>
<reference evidence="9" key="2">
    <citation type="submission" date="2006-05" db="EMBL/GenBank/DDBJ databases">
        <title>Sequencing of the draft genome and assembly of Desulfuromonas acetoxidans DSM 684.</title>
        <authorList>
            <consortium name="US DOE Joint Genome Institute (JGI-PGF)"/>
            <person name="Copeland A."/>
            <person name="Lucas S."/>
            <person name="Lapidus A."/>
            <person name="Barry K."/>
            <person name="Detter J.C."/>
            <person name="Glavina del Rio T."/>
            <person name="Hammon N."/>
            <person name="Israni S."/>
            <person name="Dalin E."/>
            <person name="Tice H."/>
            <person name="Bruce D."/>
            <person name="Pitluck S."/>
            <person name="Richardson P."/>
        </authorList>
    </citation>
    <scope>NUCLEOTIDE SEQUENCE [LARGE SCALE GENOMIC DNA]</scope>
    <source>
        <strain evidence="9">DSM 684</strain>
    </source>
</reference>
<dbReference type="InterPro" id="IPR020539">
    <property type="entry name" value="RNase_P_CS"/>
</dbReference>
<dbReference type="NCBIfam" id="TIGR00188">
    <property type="entry name" value="rnpA"/>
    <property type="match status" value="1"/>
</dbReference>
<accession>Q1JZF5</accession>
<evidence type="ECO:0000256" key="3">
    <source>
        <dbReference type="ARBA" id="ARBA00022722"/>
    </source>
</evidence>
<evidence type="ECO:0000256" key="5">
    <source>
        <dbReference type="ARBA" id="ARBA00022801"/>
    </source>
</evidence>
<dbReference type="GO" id="GO:0004526">
    <property type="term" value="F:ribonuclease P activity"/>
    <property type="evidence" value="ECO:0007669"/>
    <property type="project" value="UniProtKB-UniRule"/>
</dbReference>
<dbReference type="Pfam" id="PF00825">
    <property type="entry name" value="Ribonuclease_P"/>
    <property type="match status" value="1"/>
</dbReference>
<dbReference type="PANTHER" id="PTHR33992:SF1">
    <property type="entry name" value="RIBONUCLEASE P PROTEIN COMPONENT"/>
    <property type="match status" value="1"/>
</dbReference>
<keyword evidence="10" id="KW-1185">Reference proteome</keyword>
<sequence>MFIKNKTDYTQCYQSGIKKHTRYFILFFIATNSPARFGFTVSKKIGGAVVRNRIKRLLREFVRNNYSDDLLYDVVIVAKRRAALFNKKKYAELADDLLPQLMP</sequence>
<dbReference type="PANTHER" id="PTHR33992">
    <property type="entry name" value="RIBONUCLEASE P PROTEIN COMPONENT"/>
    <property type="match status" value="1"/>
</dbReference>
<evidence type="ECO:0000313" key="10">
    <source>
        <dbReference type="Proteomes" id="UP000005695"/>
    </source>
</evidence>
<dbReference type="InterPro" id="IPR000100">
    <property type="entry name" value="RNase_P"/>
</dbReference>
<evidence type="ECO:0000256" key="6">
    <source>
        <dbReference type="ARBA" id="ARBA00022884"/>
    </source>
</evidence>
<dbReference type="GO" id="GO:0000049">
    <property type="term" value="F:tRNA binding"/>
    <property type="evidence" value="ECO:0007669"/>
    <property type="project" value="UniProtKB-UniRule"/>
</dbReference>
<proteinExistence type="inferred from homology"/>
<dbReference type="InterPro" id="IPR014721">
    <property type="entry name" value="Ribsml_uS5_D2-typ_fold_subgr"/>
</dbReference>
<dbReference type="EC" id="3.1.26.5" evidence="7 8"/>
<name>Q1JZF5_DESA6</name>
<keyword evidence="6 7" id="KW-0694">RNA-binding</keyword>
<dbReference type="GO" id="GO:0042781">
    <property type="term" value="F:3'-tRNA processing endoribonuclease activity"/>
    <property type="evidence" value="ECO:0007669"/>
    <property type="project" value="TreeGrafter"/>
</dbReference>
<dbReference type="Proteomes" id="UP000005695">
    <property type="component" value="Unassembled WGS sequence"/>
</dbReference>
<keyword evidence="4 7" id="KW-0255">Endonuclease</keyword>
<comment type="subunit">
    <text evidence="7">Consists of a catalytic RNA component (M1 or rnpB) and a protein subunit.</text>
</comment>
<evidence type="ECO:0000313" key="9">
    <source>
        <dbReference type="EMBL" id="EAT15612.1"/>
    </source>
</evidence>
<reference evidence="9" key="1">
    <citation type="submission" date="2006-05" db="EMBL/GenBank/DDBJ databases">
        <title>Annotation of the draft genome assembly of Desulfuromonas acetoxidans DSM 684.</title>
        <authorList>
            <consortium name="US DOE Joint Genome Institute (JGI-ORNL)"/>
            <person name="Larimer F."/>
            <person name="Land M."/>
            <person name="Hauser L."/>
        </authorList>
    </citation>
    <scope>NUCLEOTIDE SEQUENCE [LARGE SCALE GENOMIC DNA]</scope>
    <source>
        <strain evidence="9">DSM 684</strain>
    </source>
</reference>
<evidence type="ECO:0000256" key="4">
    <source>
        <dbReference type="ARBA" id="ARBA00022759"/>
    </source>
</evidence>
<dbReference type="HAMAP" id="MF_00227">
    <property type="entry name" value="RNase_P"/>
    <property type="match status" value="1"/>
</dbReference>
<dbReference type="InterPro" id="IPR020568">
    <property type="entry name" value="Ribosomal_Su5_D2-typ_SF"/>
</dbReference>
<gene>
    <name evidence="7" type="primary">rnpA</name>
    <name evidence="9" type="ORF">Dace_1474</name>
</gene>
<dbReference type="RefSeq" id="WP_006000551.1">
    <property type="nucleotide sequence ID" value="NZ_AAEW02000009.1"/>
</dbReference>
<dbReference type="GO" id="GO:0001682">
    <property type="term" value="P:tRNA 5'-leader removal"/>
    <property type="evidence" value="ECO:0007669"/>
    <property type="project" value="UniProtKB-UniRule"/>
</dbReference>
<keyword evidence="3 7" id="KW-0540">Nuclease</keyword>
<dbReference type="EMBL" id="AAEW02000009">
    <property type="protein sequence ID" value="EAT15612.1"/>
    <property type="molecule type" value="Genomic_DNA"/>
</dbReference>
<dbReference type="GO" id="GO:0030677">
    <property type="term" value="C:ribonuclease P complex"/>
    <property type="evidence" value="ECO:0007669"/>
    <property type="project" value="TreeGrafter"/>
</dbReference>